<name>A0A0D0E6W8_9AGAM</name>
<keyword evidence="2" id="KW-0812">Transmembrane</keyword>
<proteinExistence type="predicted"/>
<reference evidence="4" key="2">
    <citation type="submission" date="2015-01" db="EMBL/GenBank/DDBJ databases">
        <title>Evolutionary Origins and Diversification of the Mycorrhizal Mutualists.</title>
        <authorList>
            <consortium name="DOE Joint Genome Institute"/>
            <consortium name="Mycorrhizal Genomics Consortium"/>
            <person name="Kohler A."/>
            <person name="Kuo A."/>
            <person name="Nagy L.G."/>
            <person name="Floudas D."/>
            <person name="Copeland A."/>
            <person name="Barry K.W."/>
            <person name="Cichocki N."/>
            <person name="Veneault-Fourrey C."/>
            <person name="LaButti K."/>
            <person name="Lindquist E.A."/>
            <person name="Lipzen A."/>
            <person name="Lundell T."/>
            <person name="Morin E."/>
            <person name="Murat C."/>
            <person name="Riley R."/>
            <person name="Ohm R."/>
            <person name="Sun H."/>
            <person name="Tunlid A."/>
            <person name="Henrissat B."/>
            <person name="Grigoriev I.V."/>
            <person name="Hibbett D.S."/>
            <person name="Martin F."/>
        </authorList>
    </citation>
    <scope>NUCLEOTIDE SEQUENCE [LARGE SCALE GENOMIC DNA]</scope>
    <source>
        <strain evidence="4">Ve08.2h10</strain>
    </source>
</reference>
<reference evidence="3 4" key="1">
    <citation type="submission" date="2014-04" db="EMBL/GenBank/DDBJ databases">
        <authorList>
            <consortium name="DOE Joint Genome Institute"/>
            <person name="Kuo A."/>
            <person name="Kohler A."/>
            <person name="Jargeat P."/>
            <person name="Nagy L.G."/>
            <person name="Floudas D."/>
            <person name="Copeland A."/>
            <person name="Barry K.W."/>
            <person name="Cichocki N."/>
            <person name="Veneault-Fourrey C."/>
            <person name="LaButti K."/>
            <person name="Lindquist E.A."/>
            <person name="Lipzen A."/>
            <person name="Lundell T."/>
            <person name="Morin E."/>
            <person name="Murat C."/>
            <person name="Sun H."/>
            <person name="Tunlid A."/>
            <person name="Henrissat B."/>
            <person name="Grigoriev I.V."/>
            <person name="Hibbett D.S."/>
            <person name="Martin F."/>
            <person name="Nordberg H.P."/>
            <person name="Cantor M.N."/>
            <person name="Hua S.X."/>
        </authorList>
    </citation>
    <scope>NUCLEOTIDE SEQUENCE [LARGE SCALE GENOMIC DNA]</scope>
    <source>
        <strain evidence="3 4">Ve08.2h10</strain>
    </source>
</reference>
<dbReference type="InParanoid" id="A0A0D0E6W8"/>
<feature type="transmembrane region" description="Helical" evidence="2">
    <location>
        <begin position="24"/>
        <end position="45"/>
    </location>
</feature>
<dbReference type="EMBL" id="KN824825">
    <property type="protein sequence ID" value="KIL00882.1"/>
    <property type="molecule type" value="Genomic_DNA"/>
</dbReference>
<keyword evidence="4" id="KW-1185">Reference proteome</keyword>
<evidence type="ECO:0000256" key="1">
    <source>
        <dbReference type="SAM" id="MobiDB-lite"/>
    </source>
</evidence>
<dbReference type="HOGENOM" id="CLU_158784_0_0_1"/>
<feature type="compositionally biased region" description="Basic and acidic residues" evidence="1">
    <location>
        <begin position="71"/>
        <end position="83"/>
    </location>
</feature>
<gene>
    <name evidence="3" type="ORF">PAXRUDRAFT_29504</name>
</gene>
<evidence type="ECO:0000313" key="4">
    <source>
        <dbReference type="Proteomes" id="UP000054538"/>
    </source>
</evidence>
<keyword evidence="2" id="KW-1133">Transmembrane helix</keyword>
<dbReference type="Proteomes" id="UP000054538">
    <property type="component" value="Unassembled WGS sequence"/>
</dbReference>
<organism evidence="3 4">
    <name type="scientific">Paxillus rubicundulus Ve08.2h10</name>
    <dbReference type="NCBI Taxonomy" id="930991"/>
    <lineage>
        <taxon>Eukaryota</taxon>
        <taxon>Fungi</taxon>
        <taxon>Dikarya</taxon>
        <taxon>Basidiomycota</taxon>
        <taxon>Agaricomycotina</taxon>
        <taxon>Agaricomycetes</taxon>
        <taxon>Agaricomycetidae</taxon>
        <taxon>Boletales</taxon>
        <taxon>Paxilineae</taxon>
        <taxon>Paxillaceae</taxon>
        <taxon>Paxillus</taxon>
    </lineage>
</organism>
<sequence length="95" mass="10571">MSFLTFLGLRQPKSNRIQLTLVDVLHRTLVSSLAALTVYGVYLGYSVHQHTMQKGRGFMALREAEAKAREEAQAVEEARERSLADAAQGALPRRS</sequence>
<dbReference type="AlphaFoldDB" id="A0A0D0E6W8"/>
<feature type="region of interest" description="Disordered" evidence="1">
    <location>
        <begin position="71"/>
        <end position="95"/>
    </location>
</feature>
<keyword evidence="2" id="KW-0472">Membrane</keyword>
<evidence type="ECO:0000313" key="3">
    <source>
        <dbReference type="EMBL" id="KIL00882.1"/>
    </source>
</evidence>
<evidence type="ECO:0000256" key="2">
    <source>
        <dbReference type="SAM" id="Phobius"/>
    </source>
</evidence>
<dbReference type="OrthoDB" id="7961613at2759"/>
<dbReference type="STRING" id="930991.A0A0D0E6W8"/>
<accession>A0A0D0E6W8</accession>
<protein>
    <submittedName>
        <fullName evidence="3">Uncharacterized protein</fullName>
    </submittedName>
</protein>